<evidence type="ECO:0000313" key="1">
    <source>
        <dbReference type="EMBL" id="VAW93656.1"/>
    </source>
</evidence>
<accession>A0A3B1ALY3</accession>
<name>A0A3B1ALY3_9ZZZZ</name>
<organism evidence="1">
    <name type="scientific">hydrothermal vent metagenome</name>
    <dbReference type="NCBI Taxonomy" id="652676"/>
    <lineage>
        <taxon>unclassified sequences</taxon>
        <taxon>metagenomes</taxon>
        <taxon>ecological metagenomes</taxon>
    </lineage>
</organism>
<reference evidence="1" key="1">
    <citation type="submission" date="2018-06" db="EMBL/GenBank/DDBJ databases">
        <authorList>
            <person name="Zhirakovskaya E."/>
        </authorList>
    </citation>
    <scope>NUCLEOTIDE SEQUENCE</scope>
</reference>
<gene>
    <name evidence="1" type="ORF">MNBD_GAMMA23-669</name>
</gene>
<sequence length="215" mass="24109">MLKWFLYSLILLNIGFFAWNSRSGVPLDKIGQFDEPDGAVRLLLLKEKQQQLAEDNLLIAETLMCFSVGPFARKAEVRAAQKRLNKWDIQSKRRVHKTLADGFWVIIPPLKSSKAAGLQIKKLKELGVSDYSPVSIGSEKNAISLGIFSKSSSARRRLAEMKKFGVKAKIVSKDLPRRSYWLDWPSTGTALTAEQLARLQKTFKGIGKVSLNCSI</sequence>
<protein>
    <recommendedName>
        <fullName evidence="2">SPOR domain-containing protein</fullName>
    </recommendedName>
</protein>
<dbReference type="AlphaFoldDB" id="A0A3B1ALY3"/>
<evidence type="ECO:0008006" key="2">
    <source>
        <dbReference type="Google" id="ProtNLM"/>
    </source>
</evidence>
<dbReference type="EMBL" id="UOFT01000034">
    <property type="protein sequence ID" value="VAW93656.1"/>
    <property type="molecule type" value="Genomic_DNA"/>
</dbReference>
<proteinExistence type="predicted"/>